<gene>
    <name evidence="1" type="ORF">DPMN_160239</name>
</gene>
<name>A0A9D4EQQ9_DREPO</name>
<comment type="caution">
    <text evidence="1">The sequence shown here is derived from an EMBL/GenBank/DDBJ whole genome shotgun (WGS) entry which is preliminary data.</text>
</comment>
<reference evidence="1" key="1">
    <citation type="journal article" date="2019" name="bioRxiv">
        <title>The Genome of the Zebra Mussel, Dreissena polymorpha: A Resource for Invasive Species Research.</title>
        <authorList>
            <person name="McCartney M.A."/>
            <person name="Auch B."/>
            <person name="Kono T."/>
            <person name="Mallez S."/>
            <person name="Zhang Y."/>
            <person name="Obille A."/>
            <person name="Becker A."/>
            <person name="Abrahante J.E."/>
            <person name="Garbe J."/>
            <person name="Badalamenti J.P."/>
            <person name="Herman A."/>
            <person name="Mangelson H."/>
            <person name="Liachko I."/>
            <person name="Sullivan S."/>
            <person name="Sone E.D."/>
            <person name="Koren S."/>
            <person name="Silverstein K.A.T."/>
            <person name="Beckman K.B."/>
            <person name="Gohl D.M."/>
        </authorList>
    </citation>
    <scope>NUCLEOTIDE SEQUENCE</scope>
    <source>
        <strain evidence="1">Duluth1</strain>
        <tissue evidence="1">Whole animal</tissue>
    </source>
</reference>
<evidence type="ECO:0000313" key="2">
    <source>
        <dbReference type="Proteomes" id="UP000828390"/>
    </source>
</evidence>
<reference evidence="1" key="2">
    <citation type="submission" date="2020-11" db="EMBL/GenBank/DDBJ databases">
        <authorList>
            <person name="McCartney M.A."/>
            <person name="Auch B."/>
            <person name="Kono T."/>
            <person name="Mallez S."/>
            <person name="Becker A."/>
            <person name="Gohl D.M."/>
            <person name="Silverstein K.A.T."/>
            <person name="Koren S."/>
            <person name="Bechman K.B."/>
            <person name="Herman A."/>
            <person name="Abrahante J.E."/>
            <person name="Garbe J."/>
        </authorList>
    </citation>
    <scope>NUCLEOTIDE SEQUENCE</scope>
    <source>
        <strain evidence="1">Duluth1</strain>
        <tissue evidence="1">Whole animal</tissue>
    </source>
</reference>
<accession>A0A9D4EQQ9</accession>
<dbReference type="EMBL" id="JAIWYP010000008">
    <property type="protein sequence ID" value="KAH3782325.1"/>
    <property type="molecule type" value="Genomic_DNA"/>
</dbReference>
<dbReference type="Proteomes" id="UP000828390">
    <property type="component" value="Unassembled WGS sequence"/>
</dbReference>
<sequence length="88" mass="10506">MINEKVNDMYSLIDSFYFENKRLRGKIEHLEKTNEINNKSIHEQSEKTYDISKTAHKKANYNEQYSRKNNNIKILNIPEAKEDNEISL</sequence>
<organism evidence="1 2">
    <name type="scientific">Dreissena polymorpha</name>
    <name type="common">Zebra mussel</name>
    <name type="synonym">Mytilus polymorpha</name>
    <dbReference type="NCBI Taxonomy" id="45954"/>
    <lineage>
        <taxon>Eukaryota</taxon>
        <taxon>Metazoa</taxon>
        <taxon>Spiralia</taxon>
        <taxon>Lophotrochozoa</taxon>
        <taxon>Mollusca</taxon>
        <taxon>Bivalvia</taxon>
        <taxon>Autobranchia</taxon>
        <taxon>Heteroconchia</taxon>
        <taxon>Euheterodonta</taxon>
        <taxon>Imparidentia</taxon>
        <taxon>Neoheterodontei</taxon>
        <taxon>Myida</taxon>
        <taxon>Dreissenoidea</taxon>
        <taxon>Dreissenidae</taxon>
        <taxon>Dreissena</taxon>
    </lineage>
</organism>
<dbReference type="AlphaFoldDB" id="A0A9D4EQQ9"/>
<evidence type="ECO:0000313" key="1">
    <source>
        <dbReference type="EMBL" id="KAH3782325.1"/>
    </source>
</evidence>
<keyword evidence="2" id="KW-1185">Reference proteome</keyword>
<protein>
    <submittedName>
        <fullName evidence="1">Uncharacterized protein</fullName>
    </submittedName>
</protein>
<proteinExistence type="predicted"/>